<gene>
    <name evidence="2" type="ORF">UFOVP1610_26</name>
</gene>
<organism evidence="2">
    <name type="scientific">uncultured Caudovirales phage</name>
    <dbReference type="NCBI Taxonomy" id="2100421"/>
    <lineage>
        <taxon>Viruses</taxon>
        <taxon>Duplodnaviria</taxon>
        <taxon>Heunggongvirae</taxon>
        <taxon>Uroviricota</taxon>
        <taxon>Caudoviricetes</taxon>
        <taxon>Peduoviridae</taxon>
        <taxon>Maltschvirus</taxon>
        <taxon>Maltschvirus maltsch</taxon>
    </lineage>
</organism>
<accession>A0A6J5SS92</accession>
<dbReference type="Pfam" id="PF08401">
    <property type="entry name" value="ArdcN"/>
    <property type="match status" value="1"/>
</dbReference>
<evidence type="ECO:0000259" key="1">
    <source>
        <dbReference type="Pfam" id="PF08401"/>
    </source>
</evidence>
<dbReference type="GO" id="GO:0003697">
    <property type="term" value="F:single-stranded DNA binding"/>
    <property type="evidence" value="ECO:0007669"/>
    <property type="project" value="InterPro"/>
</dbReference>
<name>A0A6J5SS92_9CAUD</name>
<dbReference type="InterPro" id="IPR013610">
    <property type="entry name" value="ArdC_N"/>
</dbReference>
<evidence type="ECO:0000313" key="2">
    <source>
        <dbReference type="EMBL" id="CAB4218378.1"/>
    </source>
</evidence>
<proteinExistence type="predicted"/>
<protein>
    <recommendedName>
        <fullName evidence="1">N-terminal domain-containing protein</fullName>
    </recommendedName>
</protein>
<dbReference type="EMBL" id="LR797471">
    <property type="protein sequence ID" value="CAB4218378.1"/>
    <property type="molecule type" value="Genomic_DNA"/>
</dbReference>
<sequence>MENQKTVAWSTMLTDAVTQPGIISKCYSTFHNYSMGNQLLAWSQLQGRGMGLAPIATYKRWSELGRQVKKGEKAIALVMPVTISKKDDAGAKTGECFQWFTLKNNWFTLDQTEGADYVNEISVPNWDKCKALETLQITEVRFDSPNGNSQGYAQGKNIAINPVAVLPHKTRFHELAHVVLGHTVENAMHDDDRTPKDIREVEAESVAYILCSVLGLPGLIESRGYIQGWLFGSEITDKSAQRIFGAADKILKAGI</sequence>
<reference evidence="2" key="1">
    <citation type="submission" date="2020-05" db="EMBL/GenBank/DDBJ databases">
        <authorList>
            <person name="Chiriac C."/>
            <person name="Salcher M."/>
            <person name="Ghai R."/>
            <person name="Kavagutti S V."/>
        </authorList>
    </citation>
    <scope>NUCLEOTIDE SEQUENCE</scope>
</reference>
<feature type="domain" description="N-terminal" evidence="1">
    <location>
        <begin position="23"/>
        <end position="90"/>
    </location>
</feature>